<dbReference type="InterPro" id="IPR050418">
    <property type="entry name" value="D-iso_2-hydroxyacid_DH_PdxB"/>
</dbReference>
<evidence type="ECO:0000256" key="3">
    <source>
        <dbReference type="ARBA" id="ARBA00023027"/>
    </source>
</evidence>
<feature type="domain" description="D-isomer specific 2-hydroxyacid dehydrogenase catalytic" evidence="4">
    <location>
        <begin position="7"/>
        <end position="119"/>
    </location>
</feature>
<reference evidence="5 6" key="1">
    <citation type="submission" date="2019-11" db="EMBL/GenBank/DDBJ databases">
        <title>Draft genome sequences of five Paenibacillus species of dairy origin.</title>
        <authorList>
            <person name="Olajide A.M."/>
            <person name="Chen S."/>
            <person name="Lapointe G."/>
        </authorList>
    </citation>
    <scope>NUCLEOTIDE SEQUENCE [LARGE SCALE GENOMIC DNA]</scope>
    <source>
        <strain evidence="5 6">2CS3</strain>
    </source>
</reference>
<dbReference type="InterPro" id="IPR006139">
    <property type="entry name" value="D-isomer_2_OHA_DH_cat_dom"/>
</dbReference>
<evidence type="ECO:0000259" key="4">
    <source>
        <dbReference type="Pfam" id="PF00389"/>
    </source>
</evidence>
<protein>
    <recommendedName>
        <fullName evidence="4">D-isomer specific 2-hydroxyacid dehydrogenase catalytic domain-containing protein</fullName>
    </recommendedName>
</protein>
<organism evidence="5 6">
    <name type="scientific">Paenibacillus validus</name>
    <dbReference type="NCBI Taxonomy" id="44253"/>
    <lineage>
        <taxon>Bacteria</taxon>
        <taxon>Bacillati</taxon>
        <taxon>Bacillota</taxon>
        <taxon>Bacilli</taxon>
        <taxon>Bacillales</taxon>
        <taxon>Paenibacillaceae</taxon>
        <taxon>Paenibacillus</taxon>
    </lineage>
</organism>
<gene>
    <name evidence="5" type="ORF">GNP93_19955</name>
</gene>
<accession>A0A7X3CTY5</accession>
<dbReference type="RefSeq" id="WP_155615393.1">
    <property type="nucleotide sequence ID" value="NZ_JBDLZV010000001.1"/>
</dbReference>
<dbReference type="GO" id="GO:0051287">
    <property type="term" value="F:NAD binding"/>
    <property type="evidence" value="ECO:0007669"/>
    <property type="project" value="InterPro"/>
</dbReference>
<evidence type="ECO:0000256" key="2">
    <source>
        <dbReference type="ARBA" id="ARBA00023002"/>
    </source>
</evidence>
<dbReference type="AlphaFoldDB" id="A0A7X3CTY5"/>
<dbReference type="Pfam" id="PF00389">
    <property type="entry name" value="2-Hacid_dh"/>
    <property type="match status" value="1"/>
</dbReference>
<comment type="similarity">
    <text evidence="1">Belongs to the D-isomer specific 2-hydroxyacid dehydrogenase family.</text>
</comment>
<dbReference type="Gene3D" id="3.40.50.720">
    <property type="entry name" value="NAD(P)-binding Rossmann-like Domain"/>
    <property type="match status" value="1"/>
</dbReference>
<sequence>MKAKVVSLDKISDRMKSLIRSKLHADFEIVFCENDRDVHNHISSANVLITFTRGISKEWMEQAETCRFIQKLGAGVNNIDLETASNRGIPVSMTKGGNARSVAEHAVALMMMVFKQMNIAHNEIVNKGTHSRCRSRCVRAGADRTRTSFYYIDQYGAHAAHRRGNRGGDA</sequence>
<keyword evidence="3" id="KW-0520">NAD</keyword>
<dbReference type="Proteomes" id="UP000450917">
    <property type="component" value="Unassembled WGS sequence"/>
</dbReference>
<keyword evidence="6" id="KW-1185">Reference proteome</keyword>
<proteinExistence type="inferred from homology"/>
<evidence type="ECO:0000256" key="1">
    <source>
        <dbReference type="ARBA" id="ARBA00005854"/>
    </source>
</evidence>
<keyword evidence="2" id="KW-0560">Oxidoreductase</keyword>
<evidence type="ECO:0000313" key="6">
    <source>
        <dbReference type="Proteomes" id="UP000450917"/>
    </source>
</evidence>
<dbReference type="PANTHER" id="PTHR43761:SF1">
    <property type="entry name" value="D-ISOMER SPECIFIC 2-HYDROXYACID DEHYDROGENASE CATALYTIC DOMAIN-CONTAINING PROTEIN-RELATED"/>
    <property type="match status" value="1"/>
</dbReference>
<dbReference type="GO" id="GO:0016616">
    <property type="term" value="F:oxidoreductase activity, acting on the CH-OH group of donors, NAD or NADP as acceptor"/>
    <property type="evidence" value="ECO:0007669"/>
    <property type="project" value="InterPro"/>
</dbReference>
<name>A0A7X3CTY5_9BACL</name>
<comment type="caution">
    <text evidence="5">The sequence shown here is derived from an EMBL/GenBank/DDBJ whole genome shotgun (WGS) entry which is preliminary data.</text>
</comment>
<evidence type="ECO:0000313" key="5">
    <source>
        <dbReference type="EMBL" id="MUG72937.1"/>
    </source>
</evidence>
<dbReference type="PANTHER" id="PTHR43761">
    <property type="entry name" value="D-ISOMER SPECIFIC 2-HYDROXYACID DEHYDROGENASE FAMILY PROTEIN (AFU_ORTHOLOGUE AFUA_1G13630)"/>
    <property type="match status" value="1"/>
</dbReference>
<dbReference type="SUPFAM" id="SSF52283">
    <property type="entry name" value="Formate/glycerate dehydrogenase catalytic domain-like"/>
    <property type="match status" value="1"/>
</dbReference>
<dbReference type="EMBL" id="WNZX01000019">
    <property type="protein sequence ID" value="MUG72937.1"/>
    <property type="molecule type" value="Genomic_DNA"/>
</dbReference>